<dbReference type="EMBL" id="JAUDEO010000001">
    <property type="protein sequence ID" value="MDM8333019.1"/>
    <property type="molecule type" value="Genomic_DNA"/>
</dbReference>
<dbReference type="CDD" id="cd04301">
    <property type="entry name" value="NAT_SF"/>
    <property type="match status" value="1"/>
</dbReference>
<keyword evidence="5" id="KW-1185">Reference proteome</keyword>
<reference evidence="4" key="1">
    <citation type="submission" date="2023-06" db="EMBL/GenBank/DDBJ databases">
        <title>Identification and characterization of horizontal gene transfer across gut microbiota members of farm animals based on homology search.</title>
        <authorList>
            <person name="Schwarzerova J."/>
            <person name="Nykrynova M."/>
            <person name="Jureckova K."/>
            <person name="Cejkova D."/>
            <person name="Rychlik I."/>
        </authorList>
    </citation>
    <scope>NUCLEOTIDE SEQUENCE</scope>
    <source>
        <strain evidence="4">105_WCHN</strain>
    </source>
</reference>
<sequence>MFEKFKSWYRCNVNARHQPFLDYSRRLIMIGGHHYTVRQARDSDINELVTIEKQIYGTAPWSYAAFQLELSRHHDRLYIVVEHHDQVVGFIGMAVDWYRLDLHITNIGITPAWQKCGVGTYLIKTAIAYARHLQLHSLSLEVRVHNLVARHLYEQLGFREQHIKRRYYLDNHEDAVDMQADLLSRGE</sequence>
<keyword evidence="1 4" id="KW-0808">Transferase</keyword>
<name>A0ABT7VJX4_9LACO</name>
<feature type="domain" description="N-acetyltransferase" evidence="3">
    <location>
        <begin position="35"/>
        <end position="183"/>
    </location>
</feature>
<organism evidence="4 5">
    <name type="scientific">Limosilactobacillus panis</name>
    <dbReference type="NCBI Taxonomy" id="47493"/>
    <lineage>
        <taxon>Bacteria</taxon>
        <taxon>Bacillati</taxon>
        <taxon>Bacillota</taxon>
        <taxon>Bacilli</taxon>
        <taxon>Lactobacillales</taxon>
        <taxon>Lactobacillaceae</taxon>
        <taxon>Limosilactobacillus</taxon>
    </lineage>
</organism>
<evidence type="ECO:0000259" key="3">
    <source>
        <dbReference type="PROSITE" id="PS51186"/>
    </source>
</evidence>
<dbReference type="Pfam" id="PF00583">
    <property type="entry name" value="Acetyltransf_1"/>
    <property type="match status" value="1"/>
</dbReference>
<evidence type="ECO:0000256" key="2">
    <source>
        <dbReference type="ARBA" id="ARBA00023315"/>
    </source>
</evidence>
<dbReference type="GO" id="GO:0005840">
    <property type="term" value="C:ribosome"/>
    <property type="evidence" value="ECO:0007669"/>
    <property type="project" value="UniProtKB-KW"/>
</dbReference>
<evidence type="ECO:0000313" key="5">
    <source>
        <dbReference type="Proteomes" id="UP001529423"/>
    </source>
</evidence>
<dbReference type="RefSeq" id="WP_289558522.1">
    <property type="nucleotide sequence ID" value="NZ_JAUDEO010000001.1"/>
</dbReference>
<accession>A0ABT7VJX4</accession>
<dbReference type="Proteomes" id="UP001529423">
    <property type="component" value="Unassembled WGS sequence"/>
</dbReference>
<evidence type="ECO:0000256" key="1">
    <source>
        <dbReference type="ARBA" id="ARBA00022679"/>
    </source>
</evidence>
<dbReference type="EC" id="2.3.1.266" evidence="4"/>
<evidence type="ECO:0000313" key="4">
    <source>
        <dbReference type="EMBL" id="MDM8333019.1"/>
    </source>
</evidence>
<dbReference type="InterPro" id="IPR050832">
    <property type="entry name" value="Bact_Acetyltransf"/>
</dbReference>
<proteinExistence type="predicted"/>
<dbReference type="PANTHER" id="PTHR43877">
    <property type="entry name" value="AMINOALKYLPHOSPHONATE N-ACETYLTRANSFERASE-RELATED-RELATED"/>
    <property type="match status" value="1"/>
</dbReference>
<keyword evidence="2 4" id="KW-0012">Acyltransferase</keyword>
<protein>
    <submittedName>
        <fullName evidence="4">Ribosomal protein S18-alanine N-acetyltransferase</fullName>
        <ecNumber evidence="4">2.3.1.266</ecNumber>
    </submittedName>
</protein>
<dbReference type="InterPro" id="IPR000182">
    <property type="entry name" value="GNAT_dom"/>
</dbReference>
<dbReference type="NCBIfam" id="TIGR01575">
    <property type="entry name" value="rimI"/>
    <property type="match status" value="1"/>
</dbReference>
<comment type="caution">
    <text evidence="4">The sequence shown here is derived from an EMBL/GenBank/DDBJ whole genome shotgun (WGS) entry which is preliminary data.</text>
</comment>
<dbReference type="InterPro" id="IPR006464">
    <property type="entry name" value="AcTrfase_RimI/Ard1"/>
</dbReference>
<dbReference type="PROSITE" id="PS51186">
    <property type="entry name" value="GNAT"/>
    <property type="match status" value="1"/>
</dbReference>
<keyword evidence="4" id="KW-0687">Ribonucleoprotein</keyword>
<keyword evidence="4" id="KW-0689">Ribosomal protein</keyword>
<gene>
    <name evidence="4" type="primary">rimI</name>
    <name evidence="4" type="ORF">QUW46_00255</name>
</gene>
<dbReference type="PANTHER" id="PTHR43877:SF2">
    <property type="entry name" value="AMINOALKYLPHOSPHONATE N-ACETYLTRANSFERASE-RELATED"/>
    <property type="match status" value="1"/>
</dbReference>
<dbReference type="GO" id="GO:0008999">
    <property type="term" value="F:protein-N-terminal-alanine acetyltransferase activity"/>
    <property type="evidence" value="ECO:0007669"/>
    <property type="project" value="UniProtKB-EC"/>
</dbReference>
<reference evidence="4" key="2">
    <citation type="submission" date="2023-06" db="EMBL/GenBank/DDBJ databases">
        <authorList>
            <person name="Zeman M."/>
            <person name="Kubasova T."/>
            <person name="Jahodarova E."/>
            <person name="Nykrynova M."/>
            <person name="Rychlik I."/>
        </authorList>
    </citation>
    <scope>NUCLEOTIDE SEQUENCE</scope>
    <source>
        <strain evidence="4">105_WCHN</strain>
    </source>
</reference>